<sequence length="237" mass="25406">MGNVVPMATARKNSPGPAQEPEGAARVGGADLRVAPGTTDDGRPGELGPAALRALAHPLRIRILDLLPSHGPLTASKLGEIVGESSGSTSYHLRQLAKHGLVREVEGKGTARERWWERTPGGFSISSSGKDSPASRQTAEAVNAEFLRLRHERVMAFLRAAQQTDEEKLETLLGATTFVTANKWATPEQMVALVQAWDRFSAEHLEPLSSQAGEPGTLPVEVHFDVFPTVDPEGNPL</sequence>
<proteinExistence type="predicted"/>
<feature type="region of interest" description="Disordered" evidence="4">
    <location>
        <begin position="1"/>
        <end position="48"/>
    </location>
</feature>
<keyword evidence="2" id="KW-0238">DNA-binding</keyword>
<organism evidence="6 7">
    <name type="scientific">Promicromonospora thailandica</name>
    <dbReference type="NCBI Taxonomy" id="765201"/>
    <lineage>
        <taxon>Bacteria</taxon>
        <taxon>Bacillati</taxon>
        <taxon>Actinomycetota</taxon>
        <taxon>Actinomycetes</taxon>
        <taxon>Micrococcales</taxon>
        <taxon>Promicromonosporaceae</taxon>
        <taxon>Promicromonospora</taxon>
    </lineage>
</organism>
<dbReference type="Gene3D" id="1.10.10.10">
    <property type="entry name" value="Winged helix-like DNA-binding domain superfamily/Winged helix DNA-binding domain"/>
    <property type="match status" value="1"/>
</dbReference>
<dbReference type="InterPro" id="IPR011991">
    <property type="entry name" value="ArsR-like_HTH"/>
</dbReference>
<dbReference type="PANTHER" id="PTHR33154">
    <property type="entry name" value="TRANSCRIPTIONAL REGULATOR, ARSR FAMILY"/>
    <property type="match status" value="1"/>
</dbReference>
<feature type="domain" description="HTH arsR-type" evidence="5">
    <location>
        <begin position="50"/>
        <end position="163"/>
    </location>
</feature>
<protein>
    <submittedName>
        <fullName evidence="6">Helix-turn-helix domain-containing protein</fullName>
    </submittedName>
</protein>
<reference evidence="6" key="1">
    <citation type="submission" date="2022-06" db="EMBL/GenBank/DDBJ databases">
        <title>Genomic Encyclopedia of Archaeal and Bacterial Type Strains, Phase II (KMG-II): from individual species to whole genera.</title>
        <authorList>
            <person name="Goeker M."/>
        </authorList>
    </citation>
    <scope>NUCLEOTIDE SEQUENCE</scope>
    <source>
        <strain evidence="6">DSM 26652</strain>
    </source>
</reference>
<name>A0A9X2G8C1_9MICO</name>
<evidence type="ECO:0000256" key="2">
    <source>
        <dbReference type="ARBA" id="ARBA00023125"/>
    </source>
</evidence>
<comment type="caution">
    <text evidence="6">The sequence shown here is derived from an EMBL/GenBank/DDBJ whole genome shotgun (WGS) entry which is preliminary data.</text>
</comment>
<dbReference type="InterPro" id="IPR051081">
    <property type="entry name" value="HTH_MetalResp_TranReg"/>
</dbReference>
<dbReference type="InterPro" id="IPR001845">
    <property type="entry name" value="HTH_ArsR_DNA-bd_dom"/>
</dbReference>
<keyword evidence="7" id="KW-1185">Reference proteome</keyword>
<evidence type="ECO:0000259" key="5">
    <source>
        <dbReference type="SMART" id="SM00418"/>
    </source>
</evidence>
<evidence type="ECO:0000256" key="4">
    <source>
        <dbReference type="SAM" id="MobiDB-lite"/>
    </source>
</evidence>
<evidence type="ECO:0000313" key="7">
    <source>
        <dbReference type="Proteomes" id="UP001139493"/>
    </source>
</evidence>
<keyword evidence="3" id="KW-0804">Transcription</keyword>
<dbReference type="Pfam" id="PF12840">
    <property type="entry name" value="HTH_20"/>
    <property type="match status" value="1"/>
</dbReference>
<keyword evidence="1" id="KW-0805">Transcription regulation</keyword>
<dbReference type="InterPro" id="IPR036390">
    <property type="entry name" value="WH_DNA-bd_sf"/>
</dbReference>
<evidence type="ECO:0000256" key="1">
    <source>
        <dbReference type="ARBA" id="ARBA00023015"/>
    </source>
</evidence>
<dbReference type="InterPro" id="IPR036388">
    <property type="entry name" value="WH-like_DNA-bd_sf"/>
</dbReference>
<evidence type="ECO:0000256" key="3">
    <source>
        <dbReference type="ARBA" id="ARBA00023163"/>
    </source>
</evidence>
<dbReference type="SMART" id="SM00418">
    <property type="entry name" value="HTH_ARSR"/>
    <property type="match status" value="1"/>
</dbReference>
<dbReference type="SUPFAM" id="SSF46785">
    <property type="entry name" value="Winged helix' DNA-binding domain"/>
    <property type="match status" value="1"/>
</dbReference>
<evidence type="ECO:0000313" key="6">
    <source>
        <dbReference type="EMBL" id="MCP2264491.1"/>
    </source>
</evidence>
<dbReference type="EMBL" id="JAMTCS010000005">
    <property type="protein sequence ID" value="MCP2264491.1"/>
    <property type="molecule type" value="Genomic_DNA"/>
</dbReference>
<dbReference type="Proteomes" id="UP001139493">
    <property type="component" value="Unassembled WGS sequence"/>
</dbReference>
<dbReference type="AlphaFoldDB" id="A0A9X2G8C1"/>
<dbReference type="GO" id="GO:0003700">
    <property type="term" value="F:DNA-binding transcription factor activity"/>
    <property type="evidence" value="ECO:0007669"/>
    <property type="project" value="InterPro"/>
</dbReference>
<accession>A0A9X2G8C1</accession>
<dbReference type="GO" id="GO:0003677">
    <property type="term" value="F:DNA binding"/>
    <property type="evidence" value="ECO:0007669"/>
    <property type="project" value="UniProtKB-KW"/>
</dbReference>
<gene>
    <name evidence="6" type="ORF">APR03_001829</name>
</gene>
<dbReference type="CDD" id="cd00090">
    <property type="entry name" value="HTH_ARSR"/>
    <property type="match status" value="1"/>
</dbReference>
<dbReference type="PANTHER" id="PTHR33154:SF15">
    <property type="entry name" value="REGULATORY PROTEIN ARSR"/>
    <property type="match status" value="1"/>
</dbReference>